<feature type="compositionally biased region" description="Basic and acidic residues" evidence="1">
    <location>
        <begin position="165"/>
        <end position="178"/>
    </location>
</feature>
<feature type="region of interest" description="Disordered" evidence="1">
    <location>
        <begin position="207"/>
        <end position="235"/>
    </location>
</feature>
<feature type="compositionally biased region" description="Basic and acidic residues" evidence="1">
    <location>
        <begin position="740"/>
        <end position="770"/>
    </location>
</feature>
<feature type="region of interest" description="Disordered" evidence="1">
    <location>
        <begin position="1252"/>
        <end position="1351"/>
    </location>
</feature>
<dbReference type="EMBL" id="BDIP01000427">
    <property type="protein sequence ID" value="GIQ81555.1"/>
    <property type="molecule type" value="Genomic_DNA"/>
</dbReference>
<accession>A0A9K3GGC0</accession>
<feature type="compositionally biased region" description="Basic and acidic residues" evidence="1">
    <location>
        <begin position="112"/>
        <end position="124"/>
    </location>
</feature>
<dbReference type="Gene3D" id="3.40.109.10">
    <property type="entry name" value="NADH Oxidase"/>
    <property type="match status" value="1"/>
</dbReference>
<feature type="compositionally biased region" description="Acidic residues" evidence="1">
    <location>
        <begin position="645"/>
        <end position="654"/>
    </location>
</feature>
<feature type="compositionally biased region" description="Basic and acidic residues" evidence="1">
    <location>
        <begin position="782"/>
        <end position="794"/>
    </location>
</feature>
<evidence type="ECO:0000313" key="5">
    <source>
        <dbReference type="Proteomes" id="UP000265618"/>
    </source>
</evidence>
<evidence type="ECO:0000313" key="4">
    <source>
        <dbReference type="EMBL" id="GIQ84818.1"/>
    </source>
</evidence>
<feature type="compositionally biased region" description="Basic and acidic residues" evidence="1">
    <location>
        <begin position="1376"/>
        <end position="1391"/>
    </location>
</feature>
<feature type="compositionally biased region" description="Polar residues" evidence="1">
    <location>
        <begin position="1305"/>
        <end position="1315"/>
    </location>
</feature>
<feature type="compositionally biased region" description="Basic and acidic residues" evidence="1">
    <location>
        <begin position="555"/>
        <end position="564"/>
    </location>
</feature>
<name>A0A9K3GGC0_9EUKA</name>
<feature type="domain" description="Nitroreductase" evidence="2">
    <location>
        <begin position="7"/>
        <end position="74"/>
    </location>
</feature>
<feature type="compositionally biased region" description="Basic and acidic residues" evidence="1">
    <location>
        <begin position="1465"/>
        <end position="1475"/>
    </location>
</feature>
<feature type="region of interest" description="Disordered" evidence="1">
    <location>
        <begin position="1453"/>
        <end position="1572"/>
    </location>
</feature>
<dbReference type="InterPro" id="IPR000415">
    <property type="entry name" value="Nitroreductase-like"/>
</dbReference>
<evidence type="ECO:0000313" key="3">
    <source>
        <dbReference type="EMBL" id="GIQ81555.1"/>
    </source>
</evidence>
<feature type="compositionally biased region" description="Basic and acidic residues" evidence="1">
    <location>
        <begin position="61"/>
        <end position="73"/>
    </location>
</feature>
<reference evidence="3 5" key="2">
    <citation type="journal article" date="2018" name="PLoS ONE">
        <title>The draft genome of Kipferlia bialata reveals reductive genome evolution in fornicate parasites.</title>
        <authorList>
            <person name="Tanifuji G."/>
            <person name="Takabayashi S."/>
            <person name="Kume K."/>
            <person name="Takagi M."/>
            <person name="Nakayama T."/>
            <person name="Kamikawa R."/>
            <person name="Inagaki Y."/>
            <person name="Hashimoto T."/>
        </authorList>
    </citation>
    <scope>NUCLEOTIDE SEQUENCE [LARGE SCALE GENOMIC DNA]</scope>
    <source>
        <strain evidence="3">NY0173</strain>
    </source>
</reference>
<feature type="compositionally biased region" description="Basic and acidic residues" evidence="1">
    <location>
        <begin position="571"/>
        <end position="600"/>
    </location>
</feature>
<feature type="compositionally biased region" description="Polar residues" evidence="1">
    <location>
        <begin position="1478"/>
        <end position="1488"/>
    </location>
</feature>
<feature type="compositionally biased region" description="Polar residues" evidence="1">
    <location>
        <begin position="87"/>
        <end position="111"/>
    </location>
</feature>
<feature type="compositionally biased region" description="Basic and acidic residues" evidence="1">
    <location>
        <begin position="134"/>
        <end position="144"/>
    </location>
</feature>
<feature type="region of interest" description="Disordered" evidence="1">
    <location>
        <begin position="630"/>
        <end position="657"/>
    </location>
</feature>
<feature type="region of interest" description="Disordered" evidence="1">
    <location>
        <begin position="381"/>
        <end position="414"/>
    </location>
</feature>
<dbReference type="Pfam" id="PF00881">
    <property type="entry name" value="Nitroreductase"/>
    <property type="match status" value="1"/>
</dbReference>
<evidence type="ECO:0000259" key="2">
    <source>
        <dbReference type="Pfam" id="PF00881"/>
    </source>
</evidence>
<feature type="region of interest" description="Disordered" evidence="1">
    <location>
        <begin position="1604"/>
        <end position="1670"/>
    </location>
</feature>
<proteinExistence type="predicted"/>
<feature type="region of interest" description="Disordered" evidence="1">
    <location>
        <begin position="736"/>
        <end position="892"/>
    </location>
</feature>
<feature type="compositionally biased region" description="Basic and acidic residues" evidence="1">
    <location>
        <begin position="1085"/>
        <end position="1102"/>
    </location>
</feature>
<feature type="region of interest" description="Disordered" evidence="1">
    <location>
        <begin position="61"/>
        <end position="178"/>
    </location>
</feature>
<feature type="region of interest" description="Disordered" evidence="1">
    <location>
        <begin position="1199"/>
        <end position="1218"/>
    </location>
</feature>
<organism evidence="3 5">
    <name type="scientific">Kipferlia bialata</name>
    <dbReference type="NCBI Taxonomy" id="797122"/>
    <lineage>
        <taxon>Eukaryota</taxon>
        <taxon>Metamonada</taxon>
        <taxon>Carpediemonas-like organisms</taxon>
        <taxon>Kipferlia</taxon>
    </lineage>
</organism>
<keyword evidence="5" id="KW-1185">Reference proteome</keyword>
<protein>
    <recommendedName>
        <fullName evidence="2">Nitroreductase domain-containing protein</fullName>
    </recommendedName>
</protein>
<feature type="compositionally biased region" description="Low complexity" evidence="1">
    <location>
        <begin position="678"/>
        <end position="691"/>
    </location>
</feature>
<feature type="compositionally biased region" description="Basic and acidic residues" evidence="1">
    <location>
        <begin position="1341"/>
        <end position="1351"/>
    </location>
</feature>
<feature type="region of interest" description="Disordered" evidence="1">
    <location>
        <begin position="670"/>
        <end position="691"/>
    </location>
</feature>
<sequence length="1670" mass="181052">MDVTTAITKRMSPYCFASTPVSPETLRSLFEASSWSASSYNEQPWRVIVATKEDPEGYAKALSHDNTDQRTSFEPRSLYSSAHPPTLSYTDPSNGPASLSRSLASQYQTTRTEQHHMRHADTARALRGSIFGPAERETGGREKAGGGAIPRRHAPLPPSGMEVGGKAERESRAVGEGESQRLFNRSIFELSGGIGAGIDMSEREGEVPVGRAVSDPTTGTLTVRPPMHTMPQVPRTYHAPFDSEAVKRRRGEPPSRIPRYRPISYPLSLMGESGAKVAPGTAHQTHSSALPGTLTMSRLDSRGRLHAEGEGEVEGEAQGGEYVEVAAQSLSLSTLASARTGSMSHVRDREPSLVGIRGMSTLATSLSPQHKVSIAVPAPAQSRATHMRHTNIQSLDPQNSLDQAEREREKEEEREVESHYPWVVARESLECCAYMRRPDHPSGLFFPAHWLCAADPSDPSLPYREAVYEGLLPPMPLPLAYPDGVQALASVYVAHDEVRPIPALPDIDRESNVKPAAVYRVTGDGMAAYSVMHVPHMSHRLHPVSGFLIGAGGDQGREKGRETLRAGPGSPEERQREVERAQEGRERRERDSADRLREQPTEMESGPEGTEEDTMGTVRVVEREGSRLGRYSLSVTQLSPHAYDPEDGEGEGDMGGERERAWDTLTGEAEAEAEGYQDGEGATSTATPSTPTVQFSIVPETETDATMQDGGPMPRDHDLTLMEQFDAVPSQYDASAVEATPHETERKREERWGEADSVAHRQRQRERQAAREPTLPSVPVPHDTHPYTHPEAGTDSHPTTETGGLTMPSGPSDPTVTDRQRERERENPRGAVSISDILHMAEASEAEGEEEGVSPYGHPLGADLTSPVAQRERHPQGEAQGEGPSVSAYSPIKQLRGTKDTTLLTLSPTSGAFPHAPPPAVSQADLVNMQMERDLAARHRREQEVETEQATIQRAAEGNIETDILQSLGMTQGGEGVSSSDPGRMSMSMSTMGSDMLDPISLMRAQWDMGAPSSPKGMGATMGRTQEVGQGMEGFSEGEREILSFSRRGSEAGQSSGQGAPSMAHAYRAFSDLSSLIPASTAAGRTEREEREEGTRQLQRQDDELVEGMNGIMRLSLVGTRERERERQRVRERRDVAGASFVTPLPKRPEARTMTGERERESEASQHWNASLAERSPKSSLDIDIELDMGLQTPATGVAVGGTGKRGDVSPQAPPKSQAVPDYIFTHVYRPEGEREAVMGIERQGDTLNKGISSHAGAARPRSDHPTYGDVSTTLPREVSQERGGRSEYALEPVGQKGSEYTLPSRYSSGTSTKGQALVFSPYSRRMSTSTSVPPTAGTHADTDRRGDASLGRERGVVEMEVPRLIQGVPVPQSYEFHDTKREREREREGDMSGSIALSLSRTARDRERGSYPSRYQSLRNVAADTLSAPLSAGDANASTSLLTDTSRHAPLASLVPAPGVHGRYYQDTHTHDPSPYKMSSHTHTHSASIDREGRSGRPAPRTSAPSYGIDASLARYTRSLEGDGGARPPIGPTSKYATPGYGSENPYPSGYHTSASSGMGHGRDRHAEGGMYGGVGLGGRRPSVGSSQHYESLYEHHTAYTDEYANTKTVSQGRDRSESTGRVSGKPSRPAPVPPSSHGHPIPYAGTHTQYGQGGGAHPYSYPPTFGQM</sequence>
<dbReference type="GO" id="GO:0016491">
    <property type="term" value="F:oxidoreductase activity"/>
    <property type="evidence" value="ECO:0007669"/>
    <property type="project" value="InterPro"/>
</dbReference>
<dbReference type="SUPFAM" id="SSF55469">
    <property type="entry name" value="FMN-dependent nitroreductase-like"/>
    <property type="match status" value="1"/>
</dbReference>
<dbReference type="Proteomes" id="UP000265618">
    <property type="component" value="Unassembled WGS sequence"/>
</dbReference>
<gene>
    <name evidence="3" type="ORF">KIPB_002531</name>
    <name evidence="4" type="ORF">KIPB_006387</name>
</gene>
<feature type="region of interest" description="Disordered" evidence="1">
    <location>
        <begin position="1145"/>
        <end position="1178"/>
    </location>
</feature>
<feature type="region of interest" description="Disordered" evidence="1">
    <location>
        <begin position="1079"/>
        <end position="1102"/>
    </location>
</feature>
<feature type="region of interest" description="Disordered" evidence="1">
    <location>
        <begin position="548"/>
        <end position="617"/>
    </location>
</feature>
<feature type="compositionally biased region" description="Polar residues" evidence="1">
    <location>
        <begin position="390"/>
        <end position="402"/>
    </location>
</feature>
<reference evidence="3" key="1">
    <citation type="submission" date="2016-10" db="EMBL/GenBank/DDBJ databases">
        <authorList>
            <person name="Tanifuji G."/>
            <person name="Kume K."/>
            <person name="Nakayama T."/>
            <person name="Takabayashi S."/>
            <person name="Hashimoto T."/>
        </authorList>
    </citation>
    <scope>NUCLEOTIDE SEQUENCE</scope>
    <source>
        <strain evidence="3">NY0173</strain>
    </source>
</reference>
<dbReference type="InterPro" id="IPR029479">
    <property type="entry name" value="Nitroreductase"/>
</dbReference>
<comment type="caution">
    <text evidence="3">The sequence shown here is derived from an EMBL/GenBank/DDBJ whole genome shotgun (WGS) entry which is preliminary data.</text>
</comment>
<feature type="region of interest" description="Disordered" evidence="1">
    <location>
        <begin position="1376"/>
        <end position="1413"/>
    </location>
</feature>
<feature type="compositionally biased region" description="Basic and acidic residues" evidence="1">
    <location>
        <begin position="1147"/>
        <end position="1164"/>
    </location>
</feature>
<feature type="compositionally biased region" description="Basic and acidic residues" evidence="1">
    <location>
        <begin position="816"/>
        <end position="828"/>
    </location>
</feature>
<dbReference type="EMBL" id="BDIP01001637">
    <property type="protein sequence ID" value="GIQ84818.1"/>
    <property type="molecule type" value="Genomic_DNA"/>
</dbReference>
<evidence type="ECO:0000256" key="1">
    <source>
        <dbReference type="SAM" id="MobiDB-lite"/>
    </source>
</evidence>
<feature type="compositionally biased region" description="Basic and acidic residues" evidence="1">
    <location>
        <begin position="403"/>
        <end position="414"/>
    </location>
</feature>